<name>A0A364Y7G3_9BACT</name>
<organism evidence="3 4">
    <name type="scientific">Pseudochryseolinea flava</name>
    <dbReference type="NCBI Taxonomy" id="2059302"/>
    <lineage>
        <taxon>Bacteria</taxon>
        <taxon>Pseudomonadati</taxon>
        <taxon>Bacteroidota</taxon>
        <taxon>Cytophagia</taxon>
        <taxon>Cytophagales</taxon>
        <taxon>Fulvivirgaceae</taxon>
        <taxon>Pseudochryseolinea</taxon>
    </lineage>
</organism>
<feature type="compositionally biased region" description="Basic residues" evidence="1">
    <location>
        <begin position="86"/>
        <end position="95"/>
    </location>
</feature>
<accession>A0A364Y7G3</accession>
<feature type="transmembrane region" description="Helical" evidence="2">
    <location>
        <begin position="6"/>
        <end position="25"/>
    </location>
</feature>
<keyword evidence="4" id="KW-1185">Reference proteome</keyword>
<sequence length="95" mass="10137">MTTSKLLLGILGAAAAGVIVGILIAPEKGSDLRESIKKTAGDWADDVNDWMGKGKEYLSELKGKVSSQAEDLREEGEDAVNSLKGNLRKRSSYQG</sequence>
<keyword evidence="2" id="KW-1133">Transmembrane helix</keyword>
<keyword evidence="2" id="KW-0472">Membrane</keyword>
<dbReference type="EMBL" id="QMFY01000003">
    <property type="protein sequence ID" value="RAW01764.1"/>
    <property type="molecule type" value="Genomic_DNA"/>
</dbReference>
<protein>
    <submittedName>
        <fullName evidence="3">YtxH domain-containing protein</fullName>
    </submittedName>
</protein>
<evidence type="ECO:0000256" key="2">
    <source>
        <dbReference type="SAM" id="Phobius"/>
    </source>
</evidence>
<evidence type="ECO:0000256" key="1">
    <source>
        <dbReference type="SAM" id="MobiDB-lite"/>
    </source>
</evidence>
<dbReference type="InterPro" id="IPR024623">
    <property type="entry name" value="YtxH"/>
</dbReference>
<dbReference type="AlphaFoldDB" id="A0A364Y7G3"/>
<evidence type="ECO:0000313" key="3">
    <source>
        <dbReference type="EMBL" id="RAW01764.1"/>
    </source>
</evidence>
<evidence type="ECO:0000313" key="4">
    <source>
        <dbReference type="Proteomes" id="UP000251889"/>
    </source>
</evidence>
<keyword evidence="2" id="KW-0812">Transmembrane</keyword>
<reference evidence="3 4" key="1">
    <citation type="submission" date="2018-06" db="EMBL/GenBank/DDBJ databases">
        <title>Chryseolinea flavus sp. nov., a member of the phylum Bacteroidetes isolated from soil.</title>
        <authorList>
            <person name="Li Y."/>
            <person name="Wang J."/>
        </authorList>
    </citation>
    <scope>NUCLEOTIDE SEQUENCE [LARGE SCALE GENOMIC DNA]</scope>
    <source>
        <strain evidence="3 4">SDU1-6</strain>
    </source>
</reference>
<dbReference type="RefSeq" id="WP_112746504.1">
    <property type="nucleotide sequence ID" value="NZ_QMFY01000003.1"/>
</dbReference>
<gene>
    <name evidence="3" type="ORF">DQQ10_08955</name>
</gene>
<feature type="region of interest" description="Disordered" evidence="1">
    <location>
        <begin position="69"/>
        <end position="95"/>
    </location>
</feature>
<dbReference type="Proteomes" id="UP000251889">
    <property type="component" value="Unassembled WGS sequence"/>
</dbReference>
<dbReference type="Pfam" id="PF12732">
    <property type="entry name" value="YtxH"/>
    <property type="match status" value="1"/>
</dbReference>
<comment type="caution">
    <text evidence="3">The sequence shown here is derived from an EMBL/GenBank/DDBJ whole genome shotgun (WGS) entry which is preliminary data.</text>
</comment>
<dbReference type="OrthoDB" id="679925at2"/>
<proteinExistence type="predicted"/>